<organism evidence="2 3">
    <name type="scientific">Halomonas aestuarii</name>
    <dbReference type="NCBI Taxonomy" id="1897729"/>
    <lineage>
        <taxon>Bacteria</taxon>
        <taxon>Pseudomonadati</taxon>
        <taxon>Pseudomonadota</taxon>
        <taxon>Gammaproteobacteria</taxon>
        <taxon>Oceanospirillales</taxon>
        <taxon>Halomonadaceae</taxon>
        <taxon>Halomonas</taxon>
    </lineage>
</organism>
<keyword evidence="3" id="KW-1185">Reference proteome</keyword>
<name>A0A1J0VIF9_9GAMM</name>
<dbReference type="InterPro" id="IPR027417">
    <property type="entry name" value="P-loop_NTPase"/>
</dbReference>
<feature type="domain" description="Virulence-associated protein E-like" evidence="1">
    <location>
        <begin position="465"/>
        <end position="677"/>
    </location>
</feature>
<proteinExistence type="predicted"/>
<dbReference type="InterPro" id="IPR007936">
    <property type="entry name" value="VapE-like_dom"/>
</dbReference>
<dbReference type="Proteomes" id="UP000181985">
    <property type="component" value="Chromosome"/>
</dbReference>
<dbReference type="Gene3D" id="3.30.70.1790">
    <property type="entry name" value="RepB DNA-primase, N-terminal domain"/>
    <property type="match status" value="1"/>
</dbReference>
<sequence length="775" mass="85671">MTATQHDTAAALDFLRRWSPDTSWCLTAIVPDGKTETATFKPSEEEKAAAWIDDRQGHKNLYFHVNATRGRRTSKPKKPDMAAFRAFHVDIDPAAGEDFEEERQRIAAMLSDNLPEGIPAPSVVIDSGGGFQAFWLLADPLPIDTPSEAAPEPWADGEAYNRGLELAFRADSCHNCDRLMRLPGTVNLPNRKKASKGRVPTVARLLSWEGTRYQLDDFDRLKVTAKPAPSAIPTANGADGWRIADTSIPLTVGTAELTAWADANRKTIDDWALALVTTGDASKYDGDRSDMVFAVTCHLARVGAPRELVAGLLLDKNNGAFYEHVNAQKGDKLRYVERQVNRAYAEVAKGNGAAGTLPGGRVLTWDRVNKEGEPQPSYWNTRTALQLMSVECRHDKFRDRNLIGAHELQEFSGDFSDHAERILRDEIIRRFGFDPGDVNVNKAVLSLCTENRFDSLIDHIQALPPWDGTPRLDTWLTRYLGTEENAYTREAGAAWLVAAIVRAFEPGAKFDQMLVLMGAQGVGKSTALRILAGDEFFSDAPFLHARDTREVLEVTAGVWILECAELDGIAKRDVNTLRATITRQVDTGRPAYARSPVTMPRRFILGGTTNEDRFLLDPAGNRRFWPVEVTRVDLEGLATARNQLFAEALARYRAGTYSLLLGPEASALAKNAQDRRRVVDEGFIESLEGLREGIQTWKGQWIIKTSAVYDWLAIPAKDRNGTMPRKVKEAMTALGWKPQKGAVRLDGEVCRIYVWDGEGPPPGLTVSEGGGGCPF</sequence>
<evidence type="ECO:0000313" key="3">
    <source>
        <dbReference type="Proteomes" id="UP000181985"/>
    </source>
</evidence>
<dbReference type="PANTHER" id="PTHR34985:SF1">
    <property type="entry name" value="SLR0554 PROTEIN"/>
    <property type="match status" value="1"/>
</dbReference>
<dbReference type="Pfam" id="PF05272">
    <property type="entry name" value="VapE-like_dom"/>
    <property type="match status" value="1"/>
</dbReference>
<dbReference type="KEGG" id="hsi:BOX17_13005"/>
<evidence type="ECO:0000259" key="1">
    <source>
        <dbReference type="Pfam" id="PF05272"/>
    </source>
</evidence>
<dbReference type="OrthoDB" id="9763644at2"/>
<dbReference type="AlphaFoldDB" id="A0A1J0VIF9"/>
<dbReference type="PANTHER" id="PTHR34985">
    <property type="entry name" value="SLR0554 PROTEIN"/>
    <property type="match status" value="1"/>
</dbReference>
<dbReference type="EMBL" id="CP018139">
    <property type="protein sequence ID" value="APE31789.1"/>
    <property type="molecule type" value="Genomic_DNA"/>
</dbReference>
<gene>
    <name evidence="2" type="ORF">BOX17_13005</name>
</gene>
<accession>A0A1J0VIF9</accession>
<dbReference type="RefSeq" id="WP_071945267.1">
    <property type="nucleotide sequence ID" value="NZ_CP018139.1"/>
</dbReference>
<evidence type="ECO:0000313" key="2">
    <source>
        <dbReference type="EMBL" id="APE31789.1"/>
    </source>
</evidence>
<protein>
    <recommendedName>
        <fullName evidence="1">Virulence-associated protein E-like domain-containing protein</fullName>
    </recommendedName>
</protein>
<dbReference type="SUPFAM" id="SSF52540">
    <property type="entry name" value="P-loop containing nucleoside triphosphate hydrolases"/>
    <property type="match status" value="1"/>
</dbReference>
<reference evidence="3" key="1">
    <citation type="submission" date="2016-11" db="EMBL/GenBank/DDBJ databases">
        <title>Halolamina sediminis sp. nov., an extremely halophilic archaeon isolated from solar salt.</title>
        <authorList>
            <person name="Koh H.-W."/>
            <person name="Rani S."/>
            <person name="Park S.-J."/>
        </authorList>
    </citation>
    <scope>NUCLEOTIDE SEQUENCE [LARGE SCALE GENOMIC DNA]</scope>
    <source>
        <strain evidence="3">Hb3</strain>
    </source>
</reference>